<dbReference type="OrthoDB" id="2662123at2"/>
<proteinExistence type="predicted"/>
<gene>
    <name evidence="2" type="ORF">FFL34_17755</name>
    <name evidence="3" type="ORF">FFL34_17920</name>
</gene>
<organism evidence="3 4">
    <name type="scientific">Lentibacillus cibarius</name>
    <dbReference type="NCBI Taxonomy" id="2583219"/>
    <lineage>
        <taxon>Bacteria</taxon>
        <taxon>Bacillati</taxon>
        <taxon>Bacillota</taxon>
        <taxon>Bacilli</taxon>
        <taxon>Bacillales</taxon>
        <taxon>Bacillaceae</taxon>
        <taxon>Lentibacillus</taxon>
    </lineage>
</organism>
<keyword evidence="1" id="KW-0472">Membrane</keyword>
<accession>A0A5S3QFZ5</accession>
<dbReference type="RefSeq" id="WP_138604803.1">
    <property type="nucleotide sequence ID" value="NZ_VCIA01000002.1"/>
</dbReference>
<evidence type="ECO:0000313" key="4">
    <source>
        <dbReference type="Proteomes" id="UP000306980"/>
    </source>
</evidence>
<evidence type="ECO:0000313" key="3">
    <source>
        <dbReference type="EMBL" id="TMN18826.1"/>
    </source>
</evidence>
<dbReference type="InterPro" id="IPR024419">
    <property type="entry name" value="YvrJ"/>
</dbReference>
<feature type="transmembrane region" description="Helical" evidence="1">
    <location>
        <begin position="6"/>
        <end position="28"/>
    </location>
</feature>
<name>A0A5S3QFZ5_9BACI</name>
<dbReference type="AlphaFoldDB" id="A0A5S3QFZ5"/>
<keyword evidence="1" id="KW-0812">Transmembrane</keyword>
<dbReference type="EMBL" id="VCIA01000002">
    <property type="protein sequence ID" value="TMN18798.1"/>
    <property type="molecule type" value="Genomic_DNA"/>
</dbReference>
<evidence type="ECO:0000313" key="2">
    <source>
        <dbReference type="EMBL" id="TMN18798.1"/>
    </source>
</evidence>
<reference evidence="3 4" key="1">
    <citation type="submission" date="2019-05" db="EMBL/GenBank/DDBJ databases">
        <title>Genomic analysis of Lentibacillus sp. NKC220-2.</title>
        <authorList>
            <person name="Oh Y.J."/>
        </authorList>
    </citation>
    <scope>NUCLEOTIDE SEQUENCE [LARGE SCALE GENOMIC DNA]</scope>
    <source>
        <strain evidence="3 4">NKC220-2</strain>
    </source>
</reference>
<protein>
    <submittedName>
        <fullName evidence="3">YvrJ family protein</fullName>
    </submittedName>
</protein>
<evidence type="ECO:0000256" key="1">
    <source>
        <dbReference type="SAM" id="Phobius"/>
    </source>
</evidence>
<keyword evidence="1" id="KW-1133">Transmembrane helix</keyword>
<dbReference type="Proteomes" id="UP000306980">
    <property type="component" value="Unassembled WGS sequence"/>
</dbReference>
<dbReference type="EMBL" id="VCIA01000002">
    <property type="protein sequence ID" value="TMN18826.1"/>
    <property type="molecule type" value="Genomic_DNA"/>
</dbReference>
<sequence length="53" mass="6210">MMSTDLSAWTSLLENVGFPIFIAAYLLLRFEKKINNLSDTLDELKELIRNHRK</sequence>
<comment type="caution">
    <text evidence="3">The sequence shown here is derived from an EMBL/GenBank/DDBJ whole genome shotgun (WGS) entry which is preliminary data.</text>
</comment>
<dbReference type="Pfam" id="PF12841">
    <property type="entry name" value="YvrJ"/>
    <property type="match status" value="1"/>
</dbReference>